<dbReference type="PANTHER" id="PTHR11070">
    <property type="entry name" value="UVRD / RECB / PCRA DNA HELICASE FAMILY MEMBER"/>
    <property type="match status" value="1"/>
</dbReference>
<dbReference type="InterPro" id="IPR000212">
    <property type="entry name" value="DNA_helicase_UvrD/REP"/>
</dbReference>
<evidence type="ECO:0000256" key="11">
    <source>
        <dbReference type="PROSITE-ProRule" id="PRU00560"/>
    </source>
</evidence>
<evidence type="ECO:0000256" key="4">
    <source>
        <dbReference type="ARBA" id="ARBA00022806"/>
    </source>
</evidence>
<dbReference type="GO" id="GO:0005829">
    <property type="term" value="C:cytosol"/>
    <property type="evidence" value="ECO:0007669"/>
    <property type="project" value="TreeGrafter"/>
</dbReference>
<dbReference type="GO" id="GO:0043138">
    <property type="term" value="F:3'-5' DNA helicase activity"/>
    <property type="evidence" value="ECO:0007669"/>
    <property type="project" value="UniProtKB-EC"/>
</dbReference>
<evidence type="ECO:0000256" key="10">
    <source>
        <dbReference type="ARBA" id="ARBA00048988"/>
    </source>
</evidence>
<dbReference type="PANTHER" id="PTHR11070:SF2">
    <property type="entry name" value="ATP-DEPENDENT DNA HELICASE SRS2"/>
    <property type="match status" value="1"/>
</dbReference>
<dbReference type="Gene3D" id="3.40.50.300">
    <property type="entry name" value="P-loop containing nucleotide triphosphate hydrolases"/>
    <property type="match status" value="2"/>
</dbReference>
<dbReference type="EMBL" id="PFBJ01000010">
    <property type="protein sequence ID" value="PIT91120.1"/>
    <property type="molecule type" value="Genomic_DNA"/>
</dbReference>
<sequence>MLEGRGLNAEQEKAVRTTDGPLLILAGAGAGKTKTITERIVHLVCRGVPAEKILAVTFTNKAAKEMRERIVRALNDERMLNRPLSRGALGTPAPFISTFHGLGVHILKENARVLGITRNFAIFDRSDSIRSIKEAMKQVGVDPKQFEPRRILSAISREKGTGTTAGEYEIEAGNDYFKRTLARVWRVYEQVLAKENALDFDDLLLKAVRLLQADAAVRKHYQSVWSHIHVDEYQDTNDIQYEFTKLLAGEKQNICVVGDIDQTIYSWRGANIDHLLAFEETFPGAHTVILTKNYRSTKTILSAANEIIEKNANRKEKVLVTDNDDGEAIALYGGFDESDEARHVVERAQELIARGTPPQEIAVLYRANFQSRTLEEAFLYAGVPYQVLGTRFFERKEVKDTLSFLRCALNPESSSDFKRIINVPPRGIGKVTLLKILDGKEDTLPPTMREKVSNFKNLLISIKEHALTEKPSKTIKYIITASGLEKQLLTGDDEDKERLENIKELVTLASKYDGFEPREGVEKLLEDAALASDQDSLEKSTDTVKLMTVHASKGLEFDFVFITGLEDGLFPHTSDADENRDTEEERRLFYVALTRARKRVFLSYAATRMIYGSREVNVPSEFISDISSDYIEEGEEGYRDEQERSEFLIIE</sequence>
<keyword evidence="6" id="KW-0238">DNA-binding</keyword>
<dbReference type="GO" id="GO:0003677">
    <property type="term" value="F:DNA binding"/>
    <property type="evidence" value="ECO:0007669"/>
    <property type="project" value="UniProtKB-KW"/>
</dbReference>
<feature type="binding site" evidence="11">
    <location>
        <begin position="26"/>
        <end position="33"/>
    </location>
    <ligand>
        <name>ATP</name>
        <dbReference type="ChEBI" id="CHEBI:30616"/>
    </ligand>
</feature>
<organism evidence="14 15">
    <name type="scientific">Candidatus Kaiserbacteria bacterium CG10_big_fil_rev_8_21_14_0_10_49_17</name>
    <dbReference type="NCBI Taxonomy" id="1974609"/>
    <lineage>
        <taxon>Bacteria</taxon>
        <taxon>Candidatus Kaiseribacteriota</taxon>
    </lineage>
</organism>
<evidence type="ECO:0000259" key="12">
    <source>
        <dbReference type="PROSITE" id="PS51198"/>
    </source>
</evidence>
<evidence type="ECO:0000256" key="8">
    <source>
        <dbReference type="ARBA" id="ARBA00034617"/>
    </source>
</evidence>
<dbReference type="EC" id="5.6.2.4" evidence="9"/>
<evidence type="ECO:0000313" key="15">
    <source>
        <dbReference type="Proteomes" id="UP000228809"/>
    </source>
</evidence>
<keyword evidence="4 11" id="KW-0347">Helicase</keyword>
<evidence type="ECO:0000256" key="9">
    <source>
        <dbReference type="ARBA" id="ARBA00034808"/>
    </source>
</evidence>
<evidence type="ECO:0000256" key="1">
    <source>
        <dbReference type="ARBA" id="ARBA00009922"/>
    </source>
</evidence>
<dbReference type="Pfam" id="PF13361">
    <property type="entry name" value="UvrD_C"/>
    <property type="match status" value="1"/>
</dbReference>
<dbReference type="PROSITE" id="PS51198">
    <property type="entry name" value="UVRD_HELICASE_ATP_BIND"/>
    <property type="match status" value="1"/>
</dbReference>
<dbReference type="GO" id="GO:0016887">
    <property type="term" value="F:ATP hydrolysis activity"/>
    <property type="evidence" value="ECO:0007669"/>
    <property type="project" value="RHEA"/>
</dbReference>
<evidence type="ECO:0000313" key="14">
    <source>
        <dbReference type="EMBL" id="PIT91120.1"/>
    </source>
</evidence>
<evidence type="ECO:0000256" key="6">
    <source>
        <dbReference type="ARBA" id="ARBA00023125"/>
    </source>
</evidence>
<dbReference type="AlphaFoldDB" id="A0A2M6WE91"/>
<evidence type="ECO:0000256" key="7">
    <source>
        <dbReference type="ARBA" id="ARBA00023235"/>
    </source>
</evidence>
<keyword evidence="3 11" id="KW-0378">Hydrolase</keyword>
<protein>
    <recommendedName>
        <fullName evidence="9">DNA 3'-5' helicase</fullName>
        <ecNumber evidence="9">5.6.2.4</ecNumber>
    </recommendedName>
</protein>
<dbReference type="InterPro" id="IPR013986">
    <property type="entry name" value="DExx_box_DNA_helicase_dom_sf"/>
</dbReference>
<gene>
    <name evidence="14" type="ORF">COU17_02050</name>
</gene>
<dbReference type="InterPro" id="IPR014016">
    <property type="entry name" value="UvrD-like_ATP-bd"/>
</dbReference>
<dbReference type="GO" id="GO:0033202">
    <property type="term" value="C:DNA helicase complex"/>
    <property type="evidence" value="ECO:0007669"/>
    <property type="project" value="TreeGrafter"/>
</dbReference>
<feature type="domain" description="UvrD-like helicase C-terminal" evidence="13">
    <location>
        <begin position="298"/>
        <end position="554"/>
    </location>
</feature>
<evidence type="ECO:0000256" key="2">
    <source>
        <dbReference type="ARBA" id="ARBA00022741"/>
    </source>
</evidence>
<comment type="caution">
    <text evidence="14">The sequence shown here is derived from an EMBL/GenBank/DDBJ whole genome shotgun (WGS) entry which is preliminary data.</text>
</comment>
<keyword evidence="7" id="KW-0413">Isomerase</keyword>
<dbReference type="Gene3D" id="1.10.486.10">
    <property type="entry name" value="PCRA, domain 4"/>
    <property type="match status" value="1"/>
</dbReference>
<dbReference type="PROSITE" id="PS51217">
    <property type="entry name" value="UVRD_HELICASE_CTER"/>
    <property type="match status" value="1"/>
</dbReference>
<keyword evidence="5 11" id="KW-0067">ATP-binding</keyword>
<dbReference type="InterPro" id="IPR014017">
    <property type="entry name" value="DNA_helicase_UvrD-like_C"/>
</dbReference>
<dbReference type="Gene3D" id="1.10.10.160">
    <property type="match status" value="1"/>
</dbReference>
<evidence type="ECO:0000259" key="13">
    <source>
        <dbReference type="PROSITE" id="PS51217"/>
    </source>
</evidence>
<dbReference type="CDD" id="cd18807">
    <property type="entry name" value="SF1_C_UvrD"/>
    <property type="match status" value="1"/>
</dbReference>
<evidence type="ECO:0000256" key="3">
    <source>
        <dbReference type="ARBA" id="ARBA00022801"/>
    </source>
</evidence>
<dbReference type="InterPro" id="IPR027417">
    <property type="entry name" value="P-loop_NTPase"/>
</dbReference>
<dbReference type="CDD" id="cd17932">
    <property type="entry name" value="DEXQc_UvrD"/>
    <property type="match status" value="1"/>
</dbReference>
<comment type="catalytic activity">
    <reaction evidence="10">
        <text>ATP + H2O = ADP + phosphate + H(+)</text>
        <dbReference type="Rhea" id="RHEA:13065"/>
        <dbReference type="ChEBI" id="CHEBI:15377"/>
        <dbReference type="ChEBI" id="CHEBI:15378"/>
        <dbReference type="ChEBI" id="CHEBI:30616"/>
        <dbReference type="ChEBI" id="CHEBI:43474"/>
        <dbReference type="ChEBI" id="CHEBI:456216"/>
        <dbReference type="EC" id="5.6.2.4"/>
    </reaction>
</comment>
<feature type="domain" description="UvrD-like helicase ATP-binding" evidence="12">
    <location>
        <begin position="5"/>
        <end position="297"/>
    </location>
</feature>
<name>A0A2M6WE91_9BACT</name>
<evidence type="ECO:0000256" key="5">
    <source>
        <dbReference type="ARBA" id="ARBA00022840"/>
    </source>
</evidence>
<comment type="catalytic activity">
    <reaction evidence="8">
        <text>Couples ATP hydrolysis with the unwinding of duplex DNA by translocating in the 3'-5' direction.</text>
        <dbReference type="EC" id="5.6.2.4"/>
    </reaction>
</comment>
<comment type="similarity">
    <text evidence="1">Belongs to the helicase family. UvrD subfamily.</text>
</comment>
<proteinExistence type="inferred from homology"/>
<dbReference type="Proteomes" id="UP000228809">
    <property type="component" value="Unassembled WGS sequence"/>
</dbReference>
<reference evidence="15" key="1">
    <citation type="submission" date="2017-09" db="EMBL/GenBank/DDBJ databases">
        <title>Depth-based differentiation of microbial function through sediment-hosted aquifers and enrichment of novel symbionts in the deep terrestrial subsurface.</title>
        <authorList>
            <person name="Probst A.J."/>
            <person name="Ladd B."/>
            <person name="Jarett J.K."/>
            <person name="Geller-Mcgrath D.E."/>
            <person name="Sieber C.M.K."/>
            <person name="Emerson J.B."/>
            <person name="Anantharaman K."/>
            <person name="Thomas B.C."/>
            <person name="Malmstrom R."/>
            <person name="Stieglmeier M."/>
            <person name="Klingl A."/>
            <person name="Woyke T."/>
            <person name="Ryan C.M."/>
            <person name="Banfield J.F."/>
        </authorList>
    </citation>
    <scope>NUCLEOTIDE SEQUENCE [LARGE SCALE GENOMIC DNA]</scope>
</reference>
<keyword evidence="2 11" id="KW-0547">Nucleotide-binding</keyword>
<accession>A0A2M6WE91</accession>
<dbReference type="Pfam" id="PF00580">
    <property type="entry name" value="UvrD-helicase"/>
    <property type="match status" value="1"/>
</dbReference>
<dbReference type="GO" id="GO:0000725">
    <property type="term" value="P:recombinational repair"/>
    <property type="evidence" value="ECO:0007669"/>
    <property type="project" value="TreeGrafter"/>
</dbReference>
<dbReference type="SUPFAM" id="SSF52540">
    <property type="entry name" value="P-loop containing nucleoside triphosphate hydrolases"/>
    <property type="match status" value="1"/>
</dbReference>
<dbReference type="GO" id="GO:0005524">
    <property type="term" value="F:ATP binding"/>
    <property type="evidence" value="ECO:0007669"/>
    <property type="project" value="UniProtKB-UniRule"/>
</dbReference>